<dbReference type="AlphaFoldDB" id="J1I767"/>
<organism evidence="4 5">
    <name type="scientific">Saprospira grandis DSM 2844</name>
    <dbReference type="NCBI Taxonomy" id="694433"/>
    <lineage>
        <taxon>Bacteria</taxon>
        <taxon>Pseudomonadati</taxon>
        <taxon>Bacteroidota</taxon>
        <taxon>Saprospiria</taxon>
        <taxon>Saprospirales</taxon>
        <taxon>Saprospiraceae</taxon>
        <taxon>Saprospira</taxon>
    </lineage>
</organism>
<proteinExistence type="predicted"/>
<gene>
    <name evidence="4" type="ORF">SapgrDRAFT_2612</name>
</gene>
<dbReference type="RefSeq" id="WP_002660003.1">
    <property type="nucleotide sequence ID" value="NZ_JH719942.1"/>
</dbReference>
<reference evidence="5" key="1">
    <citation type="journal article" date="2012" name="Stand. Genomic Sci.">
        <title>Permanent draft genome sequence of the gliding predator Saprospira grandis strain Sa g1 (= HR1).</title>
        <authorList>
            <person name="Mavromatis K."/>
            <person name="Chertkov O."/>
            <person name="Lapidus A."/>
            <person name="Nolan M."/>
            <person name="Lucas S."/>
            <person name="Tice H."/>
            <person name="Del Rio T.G."/>
            <person name="Cheng J.F."/>
            <person name="Han C."/>
            <person name="Tapia R."/>
            <person name="Bruce D."/>
            <person name="Goodwin L.A."/>
            <person name="Pitluck S."/>
            <person name="Huntemann M."/>
            <person name="Liolios K."/>
            <person name="Pagani I."/>
            <person name="Ivanova N."/>
            <person name="Mikhailova N."/>
            <person name="Pati A."/>
            <person name="Chen A."/>
            <person name="Palaniappan K."/>
            <person name="Land M."/>
            <person name="Brambilla E.M."/>
            <person name="Rohde M."/>
            <person name="Spring S."/>
            <person name="Goker M."/>
            <person name="Detter J.C."/>
            <person name="Bristow J."/>
            <person name="Eisen J.A."/>
            <person name="Markowitz V."/>
            <person name="Hugenholtz P."/>
            <person name="Kyrpides N.C."/>
            <person name="Klenk H.P."/>
            <person name="Woyke T."/>
        </authorList>
    </citation>
    <scope>NUCLEOTIDE SEQUENCE [LARGE SCALE GENOMIC DNA]</scope>
    <source>
        <strain evidence="5">DSM 2844</strain>
    </source>
</reference>
<keyword evidence="3" id="KW-0472">Membrane</keyword>
<dbReference type="EMBL" id="JH719942">
    <property type="protein sequence ID" value="EJF54268.1"/>
    <property type="molecule type" value="Genomic_DNA"/>
</dbReference>
<dbReference type="Proteomes" id="UP000005113">
    <property type="component" value="Unassembled WGS sequence"/>
</dbReference>
<evidence type="ECO:0000256" key="1">
    <source>
        <dbReference type="SAM" id="Coils"/>
    </source>
</evidence>
<feature type="coiled-coil region" evidence="1">
    <location>
        <begin position="124"/>
        <end position="151"/>
    </location>
</feature>
<feature type="region of interest" description="Disordered" evidence="2">
    <location>
        <begin position="240"/>
        <end position="268"/>
    </location>
</feature>
<dbReference type="OrthoDB" id="849204at2"/>
<feature type="region of interest" description="Disordered" evidence="2">
    <location>
        <begin position="13"/>
        <end position="49"/>
    </location>
</feature>
<sequence>MSREDYISKLFRENADKLDEQPSQDLWSRISGELDQPEGSSTQEDLPRFEQISPKSAARPRGAILKFAPYFAAASIVAAILLASPLFFEQEAAPKMAQKMAKPSDRGLLAEAIKEEAESEALPLNAKEQEAQFEAQEKEQAQKILQAAQEKSAKPLADKDLNELTKLKEQPIDELVVLTQDASPEEEPILLQEQAEEQADYPLPKMRPTVPRNYAQTPAADPSLGPQIEALQEQNIAKAAPKQLEEENKRGLRKKQAKGRSRKKAQKHKIHPRIQLFEWLLGEYEDQTPEAGTSIERWRLLHPNVIEGIAVLKKGDDKIFEERMRIFYDEDLRQVFLDLPLDDSRLPARYMLSQFDTERIIFEQNDQADLPNKIILQPSLQGYTLIILQERGFLKTRQQQYLQHRNRLSNVRAIRDLKLKE</sequence>
<protein>
    <submittedName>
        <fullName evidence="4">Uncharacterized protein</fullName>
    </submittedName>
</protein>
<keyword evidence="3" id="KW-1133">Transmembrane helix</keyword>
<dbReference type="HOGENOM" id="CLU_657031_0_0_10"/>
<evidence type="ECO:0000256" key="3">
    <source>
        <dbReference type="SAM" id="Phobius"/>
    </source>
</evidence>
<accession>J1I767</accession>
<name>J1I767_9BACT</name>
<evidence type="ECO:0000313" key="5">
    <source>
        <dbReference type="Proteomes" id="UP000005113"/>
    </source>
</evidence>
<evidence type="ECO:0000256" key="2">
    <source>
        <dbReference type="SAM" id="MobiDB-lite"/>
    </source>
</evidence>
<keyword evidence="3" id="KW-0812">Transmembrane</keyword>
<evidence type="ECO:0000313" key="4">
    <source>
        <dbReference type="EMBL" id="EJF54268.1"/>
    </source>
</evidence>
<feature type="compositionally biased region" description="Basic residues" evidence="2">
    <location>
        <begin position="251"/>
        <end position="268"/>
    </location>
</feature>
<keyword evidence="1" id="KW-0175">Coiled coil</keyword>
<feature type="transmembrane region" description="Helical" evidence="3">
    <location>
        <begin position="67"/>
        <end position="88"/>
    </location>
</feature>